<dbReference type="CDD" id="cd03801">
    <property type="entry name" value="GT4_PimA-like"/>
    <property type="match status" value="1"/>
</dbReference>
<evidence type="ECO:0000313" key="4">
    <source>
        <dbReference type="Proteomes" id="UP000031760"/>
    </source>
</evidence>
<proteinExistence type="predicted"/>
<dbReference type="InterPro" id="IPR001296">
    <property type="entry name" value="Glyco_trans_1"/>
</dbReference>
<dbReference type="Gene3D" id="3.40.50.2000">
    <property type="entry name" value="Glycogen Phosphorylase B"/>
    <property type="match status" value="2"/>
</dbReference>
<dbReference type="AlphaFoldDB" id="W8VQM2"/>
<sequence length="378" mass="43147">MHIGLITTEYPISGTGAYGGIGTSMKNMALGLVSQNVKVSVFLISQKLGKVIEEDGVTVYFIEQLKYPVLSWFFYKKHVQHYINKIIQSERIDAIEAPDWSGITAFMSFKCPLVLRFHGTDAYFCELEGRKQKFKNYWLEKFALNGADHFVSVSEFTAVRTRQLFKLQSKITIIPNAVNLDYFVPEKEEEEPLQILYFGTLIRKKGVLDLIEIFNQVVEKLPEIKLYLAGVDTRDIKTARSTKELMMERLSLKAKKQTIFLGKLEYALMRSEIAKATVIALPSYAEALPMTWIEAMAMEKALVTSDIGWANEVMVEGETGFTVSPDNHNFYAQRLVEFLISPELRREMGLKARSRVKAKFSQEVIAQLNLNFYQGIID</sequence>
<protein>
    <submittedName>
        <fullName evidence="3">Glycosyltransferase</fullName>
    </submittedName>
</protein>
<organism evidence="3 4">
    <name type="scientific">Nonlabens marinus S1-08</name>
    <dbReference type="NCBI Taxonomy" id="1454201"/>
    <lineage>
        <taxon>Bacteria</taxon>
        <taxon>Pseudomonadati</taxon>
        <taxon>Bacteroidota</taxon>
        <taxon>Flavobacteriia</taxon>
        <taxon>Flavobacteriales</taxon>
        <taxon>Flavobacteriaceae</taxon>
        <taxon>Nonlabens</taxon>
    </lineage>
</organism>
<dbReference type="GO" id="GO:0016757">
    <property type="term" value="F:glycosyltransferase activity"/>
    <property type="evidence" value="ECO:0007669"/>
    <property type="project" value="InterPro"/>
</dbReference>
<gene>
    <name evidence="3" type="ORF">NMS_1740</name>
</gene>
<dbReference type="EMBL" id="AP014548">
    <property type="protein sequence ID" value="BAO55749.1"/>
    <property type="molecule type" value="Genomic_DNA"/>
</dbReference>
<dbReference type="OrthoDB" id="502646at2"/>
<dbReference type="Pfam" id="PF00534">
    <property type="entry name" value="Glycos_transf_1"/>
    <property type="match status" value="1"/>
</dbReference>
<keyword evidence="3" id="KW-0808">Transferase</keyword>
<dbReference type="STRING" id="1454201.NMS_1740"/>
<accession>W8VQM2</accession>
<evidence type="ECO:0000259" key="1">
    <source>
        <dbReference type="Pfam" id="PF00534"/>
    </source>
</evidence>
<dbReference type="PANTHER" id="PTHR45947:SF3">
    <property type="entry name" value="SULFOQUINOVOSYL TRANSFERASE SQD2"/>
    <property type="match status" value="1"/>
</dbReference>
<dbReference type="InterPro" id="IPR028098">
    <property type="entry name" value="Glyco_trans_4-like_N"/>
</dbReference>
<feature type="domain" description="Glycosyl transferase family 1" evidence="1">
    <location>
        <begin position="186"/>
        <end position="354"/>
    </location>
</feature>
<dbReference type="HOGENOM" id="CLU_009583_2_3_10"/>
<name>W8VQM2_9FLAO</name>
<reference evidence="3 4" key="1">
    <citation type="journal article" date="2014" name="Proc. Natl. Acad. Sci. U.S.A.">
        <title>Functional characterization of flavobacteria rhodopsins reveals a unique class of light-driven chloride pump in bacteria.</title>
        <authorList>
            <person name="Yoshizawa S."/>
            <person name="Kumagai Y."/>
            <person name="Kim H."/>
            <person name="Ogura Y."/>
            <person name="Hayashi T."/>
            <person name="Iwasaki W."/>
            <person name="DeLong E.F."/>
            <person name="Kogure K."/>
        </authorList>
    </citation>
    <scope>NUCLEOTIDE SEQUENCE [LARGE SCALE GENOMIC DNA]</scope>
    <source>
        <strain evidence="3 4">S1-08</strain>
    </source>
</reference>
<dbReference type="KEGG" id="nmf:NMS_1740"/>
<feature type="domain" description="Glycosyltransferase subfamily 4-like N-terminal" evidence="2">
    <location>
        <begin position="18"/>
        <end position="181"/>
    </location>
</feature>
<dbReference type="Proteomes" id="UP000031760">
    <property type="component" value="Chromosome"/>
</dbReference>
<keyword evidence="4" id="KW-1185">Reference proteome</keyword>
<evidence type="ECO:0000259" key="2">
    <source>
        <dbReference type="Pfam" id="PF13439"/>
    </source>
</evidence>
<dbReference type="RefSeq" id="WP_041496294.1">
    <property type="nucleotide sequence ID" value="NZ_AP014548.1"/>
</dbReference>
<dbReference type="Pfam" id="PF13439">
    <property type="entry name" value="Glyco_transf_4"/>
    <property type="match status" value="1"/>
</dbReference>
<evidence type="ECO:0000313" key="3">
    <source>
        <dbReference type="EMBL" id="BAO55749.1"/>
    </source>
</evidence>
<dbReference type="SUPFAM" id="SSF53756">
    <property type="entry name" value="UDP-Glycosyltransferase/glycogen phosphorylase"/>
    <property type="match status" value="1"/>
</dbReference>
<dbReference type="PANTHER" id="PTHR45947">
    <property type="entry name" value="SULFOQUINOVOSYL TRANSFERASE SQD2"/>
    <property type="match status" value="1"/>
</dbReference>
<dbReference type="InterPro" id="IPR050194">
    <property type="entry name" value="Glycosyltransferase_grp1"/>
</dbReference>